<dbReference type="SUPFAM" id="SSF53474">
    <property type="entry name" value="alpha/beta-Hydrolases"/>
    <property type="match status" value="1"/>
</dbReference>
<dbReference type="InterPro" id="IPR029058">
    <property type="entry name" value="AB_hydrolase_fold"/>
</dbReference>
<keyword evidence="3" id="KW-0964">Secreted</keyword>
<evidence type="ECO:0000259" key="11">
    <source>
        <dbReference type="Pfam" id="PF00326"/>
    </source>
</evidence>
<evidence type="ECO:0000256" key="2">
    <source>
        <dbReference type="ARBA" id="ARBA00010040"/>
    </source>
</evidence>
<evidence type="ECO:0000256" key="7">
    <source>
        <dbReference type="ARBA" id="ARBA00022825"/>
    </source>
</evidence>
<reference evidence="12 13" key="1">
    <citation type="submission" date="2016-07" db="EMBL/GenBank/DDBJ databases">
        <title>Pervasive Adenine N6-methylation of Active Genes in Fungi.</title>
        <authorList>
            <consortium name="DOE Joint Genome Institute"/>
            <person name="Mondo S.J."/>
            <person name="Dannebaum R.O."/>
            <person name="Kuo R.C."/>
            <person name="Labutti K."/>
            <person name="Haridas S."/>
            <person name="Kuo A."/>
            <person name="Salamov A."/>
            <person name="Ahrendt S.R."/>
            <person name="Lipzen A."/>
            <person name="Sullivan W."/>
            <person name="Andreopoulos W.B."/>
            <person name="Clum A."/>
            <person name="Lindquist E."/>
            <person name="Daum C."/>
            <person name="Ramamoorthy G.K."/>
            <person name="Gryganskyi A."/>
            <person name="Culley D."/>
            <person name="Magnuson J.K."/>
            <person name="James T.Y."/>
            <person name="O'Malley M.A."/>
            <person name="Stajich J.E."/>
            <person name="Spatafora J.W."/>
            <person name="Visel A."/>
            <person name="Grigoriev I.V."/>
        </authorList>
    </citation>
    <scope>NUCLEOTIDE SEQUENCE [LARGE SCALE GENOMIC DNA]</scope>
    <source>
        <strain evidence="12 13">CBS 115471</strain>
    </source>
</reference>
<dbReference type="OrthoDB" id="416344at2759"/>
<keyword evidence="5 10" id="KW-0732">Signal</keyword>
<accession>A0A1Y2A4I8</accession>
<keyword evidence="7" id="KW-0720">Serine protease</keyword>
<dbReference type="Proteomes" id="UP000193144">
    <property type="component" value="Unassembled WGS sequence"/>
</dbReference>
<dbReference type="AlphaFoldDB" id="A0A1Y2A4I8"/>
<dbReference type="FunFam" id="3.40.50.1820:FF:000028">
    <property type="entry name" value="S9 family peptidase"/>
    <property type="match status" value="1"/>
</dbReference>
<keyword evidence="6 12" id="KW-0378">Hydrolase</keyword>
<evidence type="ECO:0000313" key="13">
    <source>
        <dbReference type="Proteomes" id="UP000193144"/>
    </source>
</evidence>
<dbReference type="Gene3D" id="2.120.10.30">
    <property type="entry name" value="TolB, C-terminal domain"/>
    <property type="match status" value="1"/>
</dbReference>
<proteinExistence type="inferred from homology"/>
<evidence type="ECO:0000256" key="4">
    <source>
        <dbReference type="ARBA" id="ARBA00022670"/>
    </source>
</evidence>
<keyword evidence="8" id="KW-0325">Glycoprotein</keyword>
<gene>
    <name evidence="12" type="ORF">BCR34DRAFT_74535</name>
</gene>
<dbReference type="GO" id="GO:0006508">
    <property type="term" value="P:proteolysis"/>
    <property type="evidence" value="ECO:0007669"/>
    <property type="project" value="UniProtKB-KW"/>
</dbReference>
<dbReference type="InterPro" id="IPR011042">
    <property type="entry name" value="6-blade_b-propeller_TolB-like"/>
</dbReference>
<dbReference type="Pfam" id="PF00326">
    <property type="entry name" value="Peptidase_S9"/>
    <property type="match status" value="1"/>
</dbReference>
<keyword evidence="4" id="KW-0645">Protease</keyword>
<comment type="caution">
    <text evidence="12">The sequence shown here is derived from an EMBL/GenBank/DDBJ whole genome shotgun (WGS) entry which is preliminary data.</text>
</comment>
<evidence type="ECO:0000256" key="6">
    <source>
        <dbReference type="ARBA" id="ARBA00022801"/>
    </source>
</evidence>
<protein>
    <recommendedName>
        <fullName evidence="9">Dipeptidyl-peptidase V</fullName>
    </recommendedName>
</protein>
<evidence type="ECO:0000256" key="5">
    <source>
        <dbReference type="ARBA" id="ARBA00022729"/>
    </source>
</evidence>
<dbReference type="EMBL" id="MCFA01000015">
    <property type="protein sequence ID" value="ORY16945.1"/>
    <property type="molecule type" value="Genomic_DNA"/>
</dbReference>
<organism evidence="12 13">
    <name type="scientific">Clohesyomyces aquaticus</name>
    <dbReference type="NCBI Taxonomy" id="1231657"/>
    <lineage>
        <taxon>Eukaryota</taxon>
        <taxon>Fungi</taxon>
        <taxon>Dikarya</taxon>
        <taxon>Ascomycota</taxon>
        <taxon>Pezizomycotina</taxon>
        <taxon>Dothideomycetes</taxon>
        <taxon>Pleosporomycetidae</taxon>
        <taxon>Pleosporales</taxon>
        <taxon>Lindgomycetaceae</taxon>
        <taxon>Clohesyomyces</taxon>
    </lineage>
</organism>
<dbReference type="GO" id="GO:0005576">
    <property type="term" value="C:extracellular region"/>
    <property type="evidence" value="ECO:0007669"/>
    <property type="project" value="UniProtKB-SubCell"/>
</dbReference>
<dbReference type="GO" id="GO:0004252">
    <property type="term" value="F:serine-type endopeptidase activity"/>
    <property type="evidence" value="ECO:0007669"/>
    <property type="project" value="TreeGrafter"/>
</dbReference>
<evidence type="ECO:0000256" key="10">
    <source>
        <dbReference type="SAM" id="SignalP"/>
    </source>
</evidence>
<evidence type="ECO:0000313" key="12">
    <source>
        <dbReference type="EMBL" id="ORY16945.1"/>
    </source>
</evidence>
<evidence type="ECO:0000256" key="9">
    <source>
        <dbReference type="ARBA" id="ARBA00032829"/>
    </source>
</evidence>
<keyword evidence="13" id="KW-1185">Reference proteome</keyword>
<feature type="domain" description="Peptidase S9 prolyl oligopeptidase catalytic" evidence="11">
    <location>
        <begin position="499"/>
        <end position="708"/>
    </location>
</feature>
<dbReference type="Gene3D" id="3.40.50.1820">
    <property type="entry name" value="alpha/beta hydrolase"/>
    <property type="match status" value="1"/>
</dbReference>
<comment type="subcellular location">
    <subcellularLocation>
        <location evidence="1">Secreted</location>
    </subcellularLocation>
</comment>
<name>A0A1Y2A4I8_9PLEO</name>
<dbReference type="SUPFAM" id="SSF82171">
    <property type="entry name" value="DPP6 N-terminal domain-like"/>
    <property type="match status" value="1"/>
</dbReference>
<dbReference type="STRING" id="1231657.A0A1Y2A4I8"/>
<feature type="signal peptide" evidence="10">
    <location>
        <begin position="1"/>
        <end position="18"/>
    </location>
</feature>
<sequence>MMGYLPMTTALIVAHCLAITPELMLSAPQRSEAVPNPAGTIAYFTVSQYSFDNQSSSRAYKLLDLESGDVTDWALNSVEVTDVVWLPGTKTGILYINGTNVDTTGGVSIWVGDAMNLPASTLVASLNAPFSGLKVASTSSGDIHFLVNSLAYSNGTAYNPKLGPIPRHSGRLYSDTYPRHWDTWLSKQRYAVFAGTLCANSSYNLSDLGMQNLLQGINFTATRPESPVPPFGGSNNYDISPDGEMIAFVSKATHLSKANFTASYIYLGPFDGSSAPVAFNGPNTTANDAGHEGASGAPTFSPNSSKLAYIQQDGIYYESDRWKLYTLDVNLEDKMVVTSNWKGLASNWDRSPDGIGWAPHGESIFVSAEDFARERIFNIPLNASDSFTPRNLTGDTSVSAFSVLPDSSLLVSASAVWTSREYYTTTGNGEPRVLFSALDVDAELDGVGPDTFDEFLFAGSEGGQLHALIVKPSDFVANKTYPLAYIIHGGPQGAHENSWSTAFNPQVWADQGYVVVAPNPTGSFGYGQNLTDAIQGNWGSYPYEDLVLCWEYIDSHIPYIDTKHGIAAGPSYGGYMMNWMQGHDLGRKFKALVTHDGISNILAQYGTDELWFVRHDNNGSLWENREKYDRWNPLNHVRNWSTPHFVVHNSLDYRISESEGLALFNILQGMGVPSRFLNFPDESHGLLNPENMLFWYTEIFNWINYWSGVGGPLDDVAIGA</sequence>
<dbReference type="PANTHER" id="PTHR42776">
    <property type="entry name" value="SERINE PEPTIDASE S9 FAMILY MEMBER"/>
    <property type="match status" value="1"/>
</dbReference>
<feature type="chain" id="PRO_5013254374" description="Dipeptidyl-peptidase V" evidence="10">
    <location>
        <begin position="19"/>
        <end position="720"/>
    </location>
</feature>
<evidence type="ECO:0000256" key="8">
    <source>
        <dbReference type="ARBA" id="ARBA00023180"/>
    </source>
</evidence>
<dbReference type="InterPro" id="IPR001375">
    <property type="entry name" value="Peptidase_S9_cat"/>
</dbReference>
<dbReference type="PANTHER" id="PTHR42776:SF11">
    <property type="entry name" value="DIPEPTIDYL-PEPTIDASE 5-RELATED"/>
    <property type="match status" value="1"/>
</dbReference>
<evidence type="ECO:0000256" key="1">
    <source>
        <dbReference type="ARBA" id="ARBA00004613"/>
    </source>
</evidence>
<comment type="similarity">
    <text evidence="2">Belongs to the peptidase S9C family.</text>
</comment>
<evidence type="ECO:0000256" key="3">
    <source>
        <dbReference type="ARBA" id="ARBA00022525"/>
    </source>
</evidence>